<reference evidence="2 3" key="1">
    <citation type="journal article" date="2019" name="Plant Biotechnol. J.">
        <title>The red bayberry genome and genetic basis of sex determination.</title>
        <authorList>
            <person name="Jia H.M."/>
            <person name="Jia H.J."/>
            <person name="Cai Q.L."/>
            <person name="Wang Y."/>
            <person name="Zhao H.B."/>
            <person name="Yang W.F."/>
            <person name="Wang G.Y."/>
            <person name="Li Y.H."/>
            <person name="Zhan D.L."/>
            <person name="Shen Y.T."/>
            <person name="Niu Q.F."/>
            <person name="Chang L."/>
            <person name="Qiu J."/>
            <person name="Zhao L."/>
            <person name="Xie H.B."/>
            <person name="Fu W.Y."/>
            <person name="Jin J."/>
            <person name="Li X.W."/>
            <person name="Jiao Y."/>
            <person name="Zhou C.C."/>
            <person name="Tu T."/>
            <person name="Chai C.Y."/>
            <person name="Gao J.L."/>
            <person name="Fan L.J."/>
            <person name="van de Weg E."/>
            <person name="Wang J.Y."/>
            <person name="Gao Z.S."/>
        </authorList>
    </citation>
    <scope>NUCLEOTIDE SEQUENCE [LARGE SCALE GENOMIC DNA]</scope>
    <source>
        <tissue evidence="2">Leaves</tissue>
    </source>
</reference>
<feature type="region of interest" description="Disordered" evidence="1">
    <location>
        <begin position="203"/>
        <end position="229"/>
    </location>
</feature>
<evidence type="ECO:0000313" key="2">
    <source>
        <dbReference type="EMBL" id="KAB1215980.1"/>
    </source>
</evidence>
<dbReference type="PANTHER" id="PTHR33499:SF11">
    <property type="entry name" value="NO APICAL MERISTEM-ASSOCIATED C-TERMINAL DOMAIN-CONTAINING PROTEIN"/>
    <property type="match status" value="1"/>
</dbReference>
<feature type="compositionally biased region" description="Polar residues" evidence="1">
    <location>
        <begin position="218"/>
        <end position="229"/>
    </location>
</feature>
<accession>A0A6A1VZH1</accession>
<dbReference type="AlphaFoldDB" id="A0A6A1VZH1"/>
<dbReference type="PANTHER" id="PTHR33499">
    <property type="entry name" value="OS12G0282400 PROTEIN-RELATED"/>
    <property type="match status" value="1"/>
</dbReference>
<evidence type="ECO:0000313" key="3">
    <source>
        <dbReference type="Proteomes" id="UP000516437"/>
    </source>
</evidence>
<dbReference type="OrthoDB" id="1292058at2759"/>
<gene>
    <name evidence="2" type="ORF">CJ030_MR4G023612</name>
</gene>
<dbReference type="EMBL" id="RXIC02000022">
    <property type="protein sequence ID" value="KAB1215980.1"/>
    <property type="molecule type" value="Genomic_DNA"/>
</dbReference>
<name>A0A6A1VZH1_9ROSI</name>
<dbReference type="Proteomes" id="UP000516437">
    <property type="component" value="Chromosome 4"/>
</dbReference>
<sequence>MRYKSWSYVPKEEKDELIARVLGDFEIDWERYKDRECIKAKLAYSYNHHNHEIHKIYKTFATLEKARTNPPEEVAQDDWLRMCDKWEDEVYQSLCLKNSIIRSKLEDIHTAGSKSFLNLSVEKVVDELNKLLGSFVFPNADGEDGNLIKFYFRSHTDKDSKFTSTIGKERYMMEALFGERDCSKTSKGVAEQVFHKVLGHHSKYVRGPGKSSIPKPTPSSRSSQITHLTKQVEKYKSELEICREKYENMQATMLEMMAHFDSYGSKVNMLVSQRSTPEKSLGDSQP</sequence>
<protein>
    <submittedName>
        <fullName evidence="2">Uncharacterized protein</fullName>
    </submittedName>
</protein>
<proteinExistence type="predicted"/>
<organism evidence="2 3">
    <name type="scientific">Morella rubra</name>
    <name type="common">Chinese bayberry</name>
    <dbReference type="NCBI Taxonomy" id="262757"/>
    <lineage>
        <taxon>Eukaryota</taxon>
        <taxon>Viridiplantae</taxon>
        <taxon>Streptophyta</taxon>
        <taxon>Embryophyta</taxon>
        <taxon>Tracheophyta</taxon>
        <taxon>Spermatophyta</taxon>
        <taxon>Magnoliopsida</taxon>
        <taxon>eudicotyledons</taxon>
        <taxon>Gunneridae</taxon>
        <taxon>Pentapetalae</taxon>
        <taxon>rosids</taxon>
        <taxon>fabids</taxon>
        <taxon>Fagales</taxon>
        <taxon>Myricaceae</taxon>
        <taxon>Morella</taxon>
    </lineage>
</organism>
<keyword evidence="3" id="KW-1185">Reference proteome</keyword>
<evidence type="ECO:0000256" key="1">
    <source>
        <dbReference type="SAM" id="MobiDB-lite"/>
    </source>
</evidence>
<comment type="caution">
    <text evidence="2">The sequence shown here is derived from an EMBL/GenBank/DDBJ whole genome shotgun (WGS) entry which is preliminary data.</text>
</comment>